<dbReference type="Pfam" id="PF00893">
    <property type="entry name" value="Multi_Drug_Res"/>
    <property type="match status" value="1"/>
</dbReference>
<dbReference type="GO" id="GO:0022857">
    <property type="term" value="F:transmembrane transporter activity"/>
    <property type="evidence" value="ECO:0007669"/>
    <property type="project" value="InterPro"/>
</dbReference>
<comment type="similarity">
    <text evidence="1">Belongs to the drug/metabolite transporter (DMT) superfamily. Small multidrug resistance (SMR) (TC 2.A.7.1) family.</text>
</comment>
<dbReference type="EMBL" id="UFVD01000001">
    <property type="protein sequence ID" value="SUX10993.1"/>
    <property type="molecule type" value="Genomic_DNA"/>
</dbReference>
<dbReference type="Proteomes" id="UP000254920">
    <property type="component" value="Unassembled WGS sequence"/>
</dbReference>
<proteinExistence type="inferred from homology"/>
<evidence type="ECO:0000313" key="4">
    <source>
        <dbReference type="Proteomes" id="UP000254920"/>
    </source>
</evidence>
<keyword evidence="2" id="KW-0472">Membrane</keyword>
<dbReference type="Gene3D" id="1.10.3730.20">
    <property type="match status" value="1"/>
</dbReference>
<evidence type="ECO:0000313" key="3">
    <source>
        <dbReference type="EMBL" id="SUX10993.1"/>
    </source>
</evidence>
<reference evidence="3 4" key="1">
    <citation type="submission" date="2018-06" db="EMBL/GenBank/DDBJ databases">
        <authorList>
            <consortium name="Pathogen Informatics"/>
            <person name="Doyle S."/>
        </authorList>
    </citation>
    <scope>NUCLEOTIDE SEQUENCE [LARGE SCALE GENOMIC DNA]</scope>
    <source>
        <strain evidence="3 4">NCTC12475</strain>
    </source>
</reference>
<evidence type="ECO:0000256" key="2">
    <source>
        <dbReference type="SAM" id="Phobius"/>
    </source>
</evidence>
<feature type="transmembrane region" description="Helical" evidence="2">
    <location>
        <begin position="31"/>
        <end position="51"/>
    </location>
</feature>
<gene>
    <name evidence="3" type="primary">ykkC</name>
    <name evidence="3" type="ORF">NCTC12475_01206</name>
</gene>
<feature type="transmembrane region" description="Helical" evidence="2">
    <location>
        <begin position="7"/>
        <end position="25"/>
    </location>
</feature>
<dbReference type="GeneID" id="93089861"/>
<accession>A0A381DJW3</accession>
<evidence type="ECO:0000256" key="1">
    <source>
        <dbReference type="RuleBase" id="RU003942"/>
    </source>
</evidence>
<dbReference type="RefSeq" id="WP_235610070.1">
    <property type="nucleotide sequence ID" value="NZ_CP043427.1"/>
</dbReference>
<keyword evidence="4" id="KW-1185">Reference proteome</keyword>
<comment type="subcellular location">
    <subcellularLocation>
        <location evidence="1">Cell membrane</location>
        <topology evidence="1">Multi-pass membrane protein</topology>
    </subcellularLocation>
</comment>
<protein>
    <submittedName>
        <fullName evidence="3">Chaperonin</fullName>
    </submittedName>
</protein>
<feature type="transmembrane region" description="Helical" evidence="2">
    <location>
        <begin position="58"/>
        <end position="78"/>
    </location>
</feature>
<organism evidence="3 4">
    <name type="scientific">Campylobacter sputorum subsp. sputorum</name>
    <dbReference type="NCBI Taxonomy" id="32024"/>
    <lineage>
        <taxon>Bacteria</taxon>
        <taxon>Pseudomonadati</taxon>
        <taxon>Campylobacterota</taxon>
        <taxon>Epsilonproteobacteria</taxon>
        <taxon>Campylobacterales</taxon>
        <taxon>Campylobacteraceae</taxon>
        <taxon>Campylobacter</taxon>
    </lineage>
</organism>
<name>A0A381DJW3_9BACT</name>
<dbReference type="InterPro" id="IPR045324">
    <property type="entry name" value="Small_multidrug_res"/>
</dbReference>
<sequence length="107" mass="11931">MIKNKGLFFVIFGAILECGWVYGLKYANSNLAYLGTAAILVVSFFTFALSFKYLPPSVAYTLYIGLGTFFVMLSEIAIEITNGVSIEILRIFFVFTLLYGILGLKRC</sequence>
<keyword evidence="2" id="KW-1133">Transmembrane helix</keyword>
<feature type="transmembrane region" description="Helical" evidence="2">
    <location>
        <begin position="84"/>
        <end position="104"/>
    </location>
</feature>
<dbReference type="AlphaFoldDB" id="A0A381DJW3"/>
<dbReference type="GO" id="GO:0005886">
    <property type="term" value="C:plasma membrane"/>
    <property type="evidence" value="ECO:0007669"/>
    <property type="project" value="UniProtKB-SubCell"/>
</dbReference>
<keyword evidence="1 2" id="KW-0812">Transmembrane</keyword>